<organism evidence="1 2">
    <name type="scientific">Phaseolus angularis</name>
    <name type="common">Azuki bean</name>
    <name type="synonym">Vigna angularis</name>
    <dbReference type="NCBI Taxonomy" id="3914"/>
    <lineage>
        <taxon>Eukaryota</taxon>
        <taxon>Viridiplantae</taxon>
        <taxon>Streptophyta</taxon>
        <taxon>Embryophyta</taxon>
        <taxon>Tracheophyta</taxon>
        <taxon>Spermatophyta</taxon>
        <taxon>Magnoliopsida</taxon>
        <taxon>eudicotyledons</taxon>
        <taxon>Gunneridae</taxon>
        <taxon>Pentapetalae</taxon>
        <taxon>rosids</taxon>
        <taxon>fabids</taxon>
        <taxon>Fabales</taxon>
        <taxon>Fabaceae</taxon>
        <taxon>Papilionoideae</taxon>
        <taxon>50 kb inversion clade</taxon>
        <taxon>NPAAA clade</taxon>
        <taxon>indigoferoid/millettioid clade</taxon>
        <taxon>Phaseoleae</taxon>
        <taxon>Vigna</taxon>
    </lineage>
</organism>
<proteinExistence type="predicted"/>
<gene>
    <name evidence="1" type="ORF">HKW66_Vig0227950</name>
</gene>
<evidence type="ECO:0000313" key="1">
    <source>
        <dbReference type="EMBL" id="KAG2396520.1"/>
    </source>
</evidence>
<accession>A0A8T0K9T2</accession>
<dbReference type="EMBL" id="JABFOF010000005">
    <property type="protein sequence ID" value="KAG2396520.1"/>
    <property type="molecule type" value="Genomic_DNA"/>
</dbReference>
<protein>
    <submittedName>
        <fullName evidence="1">Uncharacterized protein</fullName>
    </submittedName>
</protein>
<dbReference type="AlphaFoldDB" id="A0A8T0K9T2"/>
<comment type="caution">
    <text evidence="1">The sequence shown here is derived from an EMBL/GenBank/DDBJ whole genome shotgun (WGS) entry which is preliminary data.</text>
</comment>
<reference evidence="1 2" key="1">
    <citation type="submission" date="2020-05" db="EMBL/GenBank/DDBJ databases">
        <title>Vigna angularis (adzuki bean) Var. LongXiaoDou No. 4 denovo assembly.</title>
        <authorList>
            <person name="Xiang H."/>
        </authorList>
    </citation>
    <scope>NUCLEOTIDE SEQUENCE [LARGE SCALE GENOMIC DNA]</scope>
    <source>
        <tissue evidence="1">Leaf</tissue>
    </source>
</reference>
<name>A0A8T0K9T2_PHAAN</name>
<evidence type="ECO:0000313" key="2">
    <source>
        <dbReference type="Proteomes" id="UP000743370"/>
    </source>
</evidence>
<sequence>MMHQISDPILKESQKRSIKCMHQKSMAAADQIKILSFTAKTLHNHQNVNSFADGLRVKKPNYIFDELDEDLDIFPSKHGNPTENIVKIERSHTLSKTLQCHQVRRDQKSMAAANQIKDFIFHSKNITVSSDRVMLIERVGWQTLLVERADLVTEGKYQNFN</sequence>
<dbReference type="Proteomes" id="UP000743370">
    <property type="component" value="Unassembled WGS sequence"/>
</dbReference>